<evidence type="ECO:0000256" key="7">
    <source>
        <dbReference type="PROSITE-ProRule" id="PRU00027"/>
    </source>
</evidence>
<name>A0AAP0K8R6_9MAGN</name>
<comment type="subcellular location">
    <subcellularLocation>
        <location evidence="1">Nucleus</location>
    </subcellularLocation>
</comment>
<evidence type="ECO:0000313" key="10">
    <source>
        <dbReference type="EMBL" id="KAK9147138.1"/>
    </source>
</evidence>
<evidence type="ECO:0000256" key="5">
    <source>
        <dbReference type="ARBA" id="ARBA00023125"/>
    </source>
</evidence>
<evidence type="ECO:0000256" key="3">
    <source>
        <dbReference type="ARBA" id="ARBA00022771"/>
    </source>
</evidence>
<dbReference type="GO" id="GO:0046983">
    <property type="term" value="F:protein dimerization activity"/>
    <property type="evidence" value="ECO:0007669"/>
    <property type="project" value="InterPro"/>
</dbReference>
<gene>
    <name evidence="10" type="ORF">Sjap_007041</name>
</gene>
<keyword evidence="4" id="KW-0862">Zinc</keyword>
<dbReference type="InterPro" id="IPR012337">
    <property type="entry name" value="RNaseH-like_sf"/>
</dbReference>
<reference evidence="10 11" key="1">
    <citation type="submission" date="2024-01" db="EMBL/GenBank/DDBJ databases">
        <title>Genome assemblies of Stephania.</title>
        <authorList>
            <person name="Yang L."/>
        </authorList>
    </citation>
    <scope>NUCLEOTIDE SEQUENCE [LARGE SCALE GENOMIC DNA]</scope>
    <source>
        <strain evidence="10">QJT</strain>
        <tissue evidence="10">Leaf</tissue>
    </source>
</reference>
<dbReference type="Pfam" id="PF04937">
    <property type="entry name" value="DUF659"/>
    <property type="match status" value="1"/>
</dbReference>
<dbReference type="InterPro" id="IPR007021">
    <property type="entry name" value="DUF659"/>
</dbReference>
<dbReference type="Proteomes" id="UP001417504">
    <property type="component" value="Unassembled WGS sequence"/>
</dbReference>
<keyword evidence="2" id="KW-0479">Metal-binding</keyword>
<dbReference type="GO" id="GO:0008270">
    <property type="term" value="F:zinc ion binding"/>
    <property type="evidence" value="ECO:0007669"/>
    <property type="project" value="UniProtKB-KW"/>
</dbReference>
<dbReference type="PROSITE" id="PS50808">
    <property type="entry name" value="ZF_BED"/>
    <property type="match status" value="2"/>
</dbReference>
<evidence type="ECO:0000256" key="4">
    <source>
        <dbReference type="ARBA" id="ARBA00022833"/>
    </source>
</evidence>
<dbReference type="InterPro" id="IPR008906">
    <property type="entry name" value="HATC_C_dom"/>
</dbReference>
<dbReference type="InterPro" id="IPR003656">
    <property type="entry name" value="Znf_BED"/>
</dbReference>
<dbReference type="Pfam" id="PF02892">
    <property type="entry name" value="zf-BED"/>
    <property type="match status" value="2"/>
</dbReference>
<evidence type="ECO:0000256" key="8">
    <source>
        <dbReference type="SAM" id="MobiDB-lite"/>
    </source>
</evidence>
<dbReference type="SUPFAM" id="SSF53098">
    <property type="entry name" value="Ribonuclease H-like"/>
    <property type="match status" value="1"/>
</dbReference>
<feature type="domain" description="BED-type" evidence="9">
    <location>
        <begin position="136"/>
        <end position="192"/>
    </location>
</feature>
<evidence type="ECO:0000256" key="2">
    <source>
        <dbReference type="ARBA" id="ARBA00022723"/>
    </source>
</evidence>
<dbReference type="AlphaFoldDB" id="A0AAP0K8R6"/>
<dbReference type="GO" id="GO:0003677">
    <property type="term" value="F:DNA binding"/>
    <property type="evidence" value="ECO:0007669"/>
    <property type="project" value="UniProtKB-KW"/>
</dbReference>
<dbReference type="GO" id="GO:0005634">
    <property type="term" value="C:nucleus"/>
    <property type="evidence" value="ECO:0007669"/>
    <property type="project" value="UniProtKB-SubCell"/>
</dbReference>
<dbReference type="PANTHER" id="PTHR32166:SF105">
    <property type="entry name" value="HAT DIMERIZATION DOMAIN-CONTAINING PROTEIN"/>
    <property type="match status" value="1"/>
</dbReference>
<protein>
    <recommendedName>
        <fullName evidence="9">BED-type domain-containing protein</fullName>
    </recommendedName>
</protein>
<organism evidence="10 11">
    <name type="scientific">Stephania japonica</name>
    <dbReference type="NCBI Taxonomy" id="461633"/>
    <lineage>
        <taxon>Eukaryota</taxon>
        <taxon>Viridiplantae</taxon>
        <taxon>Streptophyta</taxon>
        <taxon>Embryophyta</taxon>
        <taxon>Tracheophyta</taxon>
        <taxon>Spermatophyta</taxon>
        <taxon>Magnoliopsida</taxon>
        <taxon>Ranunculales</taxon>
        <taxon>Menispermaceae</taxon>
        <taxon>Menispermoideae</taxon>
        <taxon>Cissampelideae</taxon>
        <taxon>Stephania</taxon>
    </lineage>
</organism>
<keyword evidence="5" id="KW-0238">DNA-binding</keyword>
<feature type="domain" description="BED-type" evidence="9">
    <location>
        <begin position="12"/>
        <end position="68"/>
    </location>
</feature>
<evidence type="ECO:0000259" key="9">
    <source>
        <dbReference type="PROSITE" id="PS50808"/>
    </source>
</evidence>
<dbReference type="EMBL" id="JBBNAE010000002">
    <property type="protein sequence ID" value="KAK9147138.1"/>
    <property type="molecule type" value="Genomic_DNA"/>
</dbReference>
<proteinExistence type="predicted"/>
<evidence type="ECO:0000256" key="1">
    <source>
        <dbReference type="ARBA" id="ARBA00004123"/>
    </source>
</evidence>
<feature type="region of interest" description="Disordered" evidence="8">
    <location>
        <begin position="78"/>
        <end position="106"/>
    </location>
</feature>
<keyword evidence="6" id="KW-0539">Nucleus</keyword>
<keyword evidence="11" id="KW-1185">Reference proteome</keyword>
<accession>A0AAP0K8R6</accession>
<dbReference type="PANTHER" id="PTHR32166">
    <property type="entry name" value="OSJNBA0013A04.12 PROTEIN"/>
    <property type="match status" value="1"/>
</dbReference>
<comment type="caution">
    <text evidence="10">The sequence shown here is derived from an EMBL/GenBank/DDBJ whole genome shotgun (WGS) entry which is preliminary data.</text>
</comment>
<evidence type="ECO:0000313" key="11">
    <source>
        <dbReference type="Proteomes" id="UP001417504"/>
    </source>
</evidence>
<keyword evidence="3 7" id="KW-0863">Zinc-finger</keyword>
<dbReference type="Pfam" id="PF05699">
    <property type="entry name" value="Dimer_Tnp_hAT"/>
    <property type="match status" value="1"/>
</dbReference>
<evidence type="ECO:0000256" key="6">
    <source>
        <dbReference type="ARBA" id="ARBA00023242"/>
    </source>
</evidence>
<sequence>MVEEMAPLRSSGFVDPGWEHGIAQDDKKKKVKCNYCGKIVSGGIFRLKQHLAGISGQVTHCSKAPDDVQMKMKENLEGSHSIRRHRQPEDGLTSFDLHSNGDDGEEEEPICYKLKGKQAMVDKNLVMALPPLRSLGYVDPGWEHGVAQDDKKKKVKCNYCEKVISGGINRFKQHLAKIPGEVASCKNAPDDVYLKIKENMKWHRTGRRNRRPEAQDIAAVYMTSDHEEDDQVEDPLLIRNKETFMIADKSYGKEIRKRPRTSPGAGSELLLKRPKLDYVNPKAQKGHSSPSYKQVKVRTSVDKKNCKDVLSAICKFFYHAAIPLNAASSPYFYKMLELVGQYGQGLIGPSSQMISGQFLQDEISTIKEYLAEFKASWTITGCTVMADSWKDAQGRTLINFLVSCPRGTSFISSIDATDIIEDATSLFKLLDKVVEEMGEENVVQVITENTGTYKIVGKMLEEKRKSLFWTPCAAYCIDRVLEDFLKIKWVGECMEKGKRITKFIYNRAWLLNIMKKEFTGGREILRPAVTKYATSFTTLQSLLDHRTGLKRMFQSSNWHSSQYARSDDGKEVEKIVINPAFWKKMQYVRKSVDPIMHVLQQVDSDGGLSMSSVYNDIYRAKLAIKLVHGDDMRKYGPFWSAIDKHLNSLFHHPLYLAAYFLNPSFHYRPDCLANPDFMRGLNECIARLEPDNGRRISASMKISDFMSAKADFGTELARSTRSELDPAAWWQQHGINCLELQRIAVRILSQTCSTYGCDHKWSTFDQIHTKRHNHLAQKRLNELVYVHYNLRLRERQFRRKNESLLSLDDVLLESQLDEWTVETRKQALQEDEETLEMEMEQPVAYENELYENDVVNADPRKGTLDMVALTNAVEPIDDQPVTDDDIDLDFLDDDLTD</sequence>